<dbReference type="Proteomes" id="UP000027138">
    <property type="component" value="Unassembled WGS sequence"/>
</dbReference>
<proteinExistence type="predicted"/>
<keyword evidence="2" id="KW-1185">Reference proteome</keyword>
<gene>
    <name evidence="1" type="ORF">JCGZ_03185</name>
</gene>
<evidence type="ECO:0000313" key="1">
    <source>
        <dbReference type="EMBL" id="KDP21972.1"/>
    </source>
</evidence>
<evidence type="ECO:0000313" key="2">
    <source>
        <dbReference type="Proteomes" id="UP000027138"/>
    </source>
</evidence>
<sequence>MAQAITHVAHAISPVEHTIGLQSTKRHSKWRTPQWPATCLKSPKRPIRKHKENVSEYLWCAPIEVIGQIVPQIDYSNASRMNSYNFIPWLTG</sequence>
<accession>A0A067JDQ1</accession>
<dbReference type="AlphaFoldDB" id="A0A067JDQ1"/>
<organism evidence="1 2">
    <name type="scientific">Jatropha curcas</name>
    <name type="common">Barbados nut</name>
    <dbReference type="NCBI Taxonomy" id="180498"/>
    <lineage>
        <taxon>Eukaryota</taxon>
        <taxon>Viridiplantae</taxon>
        <taxon>Streptophyta</taxon>
        <taxon>Embryophyta</taxon>
        <taxon>Tracheophyta</taxon>
        <taxon>Spermatophyta</taxon>
        <taxon>Magnoliopsida</taxon>
        <taxon>eudicotyledons</taxon>
        <taxon>Gunneridae</taxon>
        <taxon>Pentapetalae</taxon>
        <taxon>rosids</taxon>
        <taxon>fabids</taxon>
        <taxon>Malpighiales</taxon>
        <taxon>Euphorbiaceae</taxon>
        <taxon>Crotonoideae</taxon>
        <taxon>Jatropheae</taxon>
        <taxon>Jatropha</taxon>
    </lineage>
</organism>
<dbReference type="EMBL" id="KK915521">
    <property type="protein sequence ID" value="KDP21972.1"/>
    <property type="molecule type" value="Genomic_DNA"/>
</dbReference>
<reference evidence="1 2" key="1">
    <citation type="journal article" date="2014" name="PLoS ONE">
        <title>Global Analysis of Gene Expression Profiles in Physic Nut (Jatropha curcas L.) Seedlings Exposed to Salt Stress.</title>
        <authorList>
            <person name="Zhang L."/>
            <person name="Zhang C."/>
            <person name="Wu P."/>
            <person name="Chen Y."/>
            <person name="Li M."/>
            <person name="Jiang H."/>
            <person name="Wu G."/>
        </authorList>
    </citation>
    <scope>NUCLEOTIDE SEQUENCE [LARGE SCALE GENOMIC DNA]</scope>
    <source>
        <strain evidence="2">cv. GZQX0401</strain>
        <tissue evidence="1">Young leaves</tissue>
    </source>
</reference>
<protein>
    <submittedName>
        <fullName evidence="1">Uncharacterized protein</fullName>
    </submittedName>
</protein>
<name>A0A067JDQ1_JATCU</name>